<dbReference type="SUPFAM" id="SSF52540">
    <property type="entry name" value="P-loop containing nucleoside triphosphate hydrolases"/>
    <property type="match status" value="2"/>
</dbReference>
<reference evidence="7 8" key="1">
    <citation type="submission" date="2022-04" db="EMBL/GenBank/DDBJ databases">
        <title>Leucobacter sp. isolated from rhizosphere of garlic.</title>
        <authorList>
            <person name="Won M."/>
            <person name="Lee C.-M."/>
            <person name="Woen H.-Y."/>
            <person name="Kwon S.-W."/>
        </authorList>
    </citation>
    <scope>NUCLEOTIDE SEQUENCE [LARGE SCALE GENOMIC DNA]</scope>
    <source>
        <strain evidence="7 8">H21R-40</strain>
    </source>
</reference>
<evidence type="ECO:0000256" key="4">
    <source>
        <dbReference type="SAM" id="Coils"/>
    </source>
</evidence>
<evidence type="ECO:0000259" key="6">
    <source>
        <dbReference type="PROSITE" id="PS50893"/>
    </source>
</evidence>
<feature type="coiled-coil region" evidence="4">
    <location>
        <begin position="305"/>
        <end position="332"/>
    </location>
</feature>
<dbReference type="EMBL" id="CP095045">
    <property type="protein sequence ID" value="UOQ57131.1"/>
    <property type="molecule type" value="Genomic_DNA"/>
</dbReference>
<dbReference type="SMART" id="SM00382">
    <property type="entry name" value="AAA"/>
    <property type="match status" value="2"/>
</dbReference>
<gene>
    <name evidence="7" type="ORF">MUN78_15980</name>
</gene>
<dbReference type="PROSITE" id="PS50893">
    <property type="entry name" value="ABC_TRANSPORTER_2"/>
    <property type="match status" value="2"/>
</dbReference>
<keyword evidence="4" id="KW-0175">Coiled coil</keyword>
<evidence type="ECO:0000256" key="3">
    <source>
        <dbReference type="ARBA" id="ARBA00022840"/>
    </source>
</evidence>
<dbReference type="CDD" id="cd03221">
    <property type="entry name" value="ABCF_EF-3"/>
    <property type="match status" value="1"/>
</dbReference>
<proteinExistence type="predicted"/>
<dbReference type="InterPro" id="IPR027417">
    <property type="entry name" value="P-loop_NTPase"/>
</dbReference>
<keyword evidence="2" id="KW-0547">Nucleotide-binding</keyword>
<keyword evidence="3 7" id="KW-0067">ATP-binding</keyword>
<dbReference type="InterPro" id="IPR003593">
    <property type="entry name" value="AAA+_ATPase"/>
</dbReference>
<dbReference type="Gene3D" id="3.40.50.300">
    <property type="entry name" value="P-loop containing nucleotide triphosphate hydrolases"/>
    <property type="match status" value="2"/>
</dbReference>
<dbReference type="PANTHER" id="PTHR19211:SF6">
    <property type="entry name" value="BLL7188 PROTEIN"/>
    <property type="match status" value="1"/>
</dbReference>
<dbReference type="Pfam" id="PF00005">
    <property type="entry name" value="ABC_tran"/>
    <property type="match status" value="2"/>
</dbReference>
<evidence type="ECO:0000256" key="5">
    <source>
        <dbReference type="SAM" id="MobiDB-lite"/>
    </source>
</evidence>
<dbReference type="Proteomes" id="UP000831786">
    <property type="component" value="Chromosome"/>
</dbReference>
<accession>A0ABY4FLI3</accession>
<organism evidence="7 8">
    <name type="scientific">Leucobacter allii</name>
    <dbReference type="NCBI Taxonomy" id="2932247"/>
    <lineage>
        <taxon>Bacteria</taxon>
        <taxon>Bacillati</taxon>
        <taxon>Actinomycetota</taxon>
        <taxon>Actinomycetes</taxon>
        <taxon>Micrococcales</taxon>
        <taxon>Microbacteriaceae</taxon>
        <taxon>Leucobacter</taxon>
    </lineage>
</organism>
<evidence type="ECO:0000313" key="8">
    <source>
        <dbReference type="Proteomes" id="UP000831786"/>
    </source>
</evidence>
<feature type="domain" description="ABC transporter" evidence="6">
    <location>
        <begin position="345"/>
        <end position="561"/>
    </location>
</feature>
<keyword evidence="8" id="KW-1185">Reference proteome</keyword>
<name>A0ABY4FLI3_9MICO</name>
<feature type="domain" description="ABC transporter" evidence="6">
    <location>
        <begin position="13"/>
        <end position="245"/>
    </location>
</feature>
<dbReference type="RefSeq" id="WP_244727735.1">
    <property type="nucleotide sequence ID" value="NZ_CP095045.1"/>
</dbReference>
<dbReference type="InterPro" id="IPR003439">
    <property type="entry name" value="ABC_transporter-like_ATP-bd"/>
</dbReference>
<feature type="compositionally biased region" description="Basic and acidic residues" evidence="5">
    <location>
        <begin position="256"/>
        <end position="273"/>
    </location>
</feature>
<evidence type="ECO:0000313" key="7">
    <source>
        <dbReference type="EMBL" id="UOQ57131.1"/>
    </source>
</evidence>
<evidence type="ECO:0000256" key="1">
    <source>
        <dbReference type="ARBA" id="ARBA00022737"/>
    </source>
</evidence>
<dbReference type="InterPro" id="IPR050611">
    <property type="entry name" value="ABCF"/>
</dbReference>
<protein>
    <submittedName>
        <fullName evidence="7">ATP-binding cassette domain-containing protein</fullName>
    </submittedName>
</protein>
<dbReference type="PANTHER" id="PTHR19211">
    <property type="entry name" value="ATP-BINDING TRANSPORT PROTEIN-RELATED"/>
    <property type="match status" value="1"/>
</dbReference>
<keyword evidence="1" id="KW-0677">Repeat</keyword>
<evidence type="ECO:0000256" key="2">
    <source>
        <dbReference type="ARBA" id="ARBA00022741"/>
    </source>
</evidence>
<feature type="region of interest" description="Disordered" evidence="5">
    <location>
        <begin position="242"/>
        <end position="281"/>
    </location>
</feature>
<feature type="compositionally biased region" description="Low complexity" evidence="5">
    <location>
        <begin position="242"/>
        <end position="253"/>
    </location>
</feature>
<sequence>MSPHPHSPSASAIALRGVSFAWPDGTPALTEVSGVFSPGRTGLIGSNGAGKSTLLRLIAGELRPSSGAIDTAGEVGYLPQNIALRPETTIAELLGIDGTLAALRAIETGDVSERHFDAVGDDWDIESRADEALDRIGFSASDLDRPVAAVSGGESMLIAITGLRIRRTPITLLDEPSNNLDRATRARLAEFVDEWPGTLVVVSHDLELLERMEHTAELHAGALTSFGGPYSAWRAHRDAEQEAAQQAARTAQQSLKGEKRQRVEAETKLARRERTARKVQASGSLPKILAGKRANAAQVSAGAMRTNLDDRVRAAQEAVDAADARVREEERISLVLPDPEVPRGRRLVEFTARAPEPGGPDAGAPIVVQGPERVAIVGANGAGKSTLLAQLVTGAPPAPGRPAGALRTERVGYLPQRLVLDEEASALDQVRAAAPGSTPGDIRNGLARLLLRGASVDRPARTLSGGERFRVALARLLFAAPPPQLLVLDEPTNNLDIASVEQLAQALDAYRGGILVVSHDTGFLERIGIDTVLELEPDRGPRGERASGDGAPGARLVRLPSLPA</sequence>
<dbReference type="GO" id="GO:0005524">
    <property type="term" value="F:ATP binding"/>
    <property type="evidence" value="ECO:0007669"/>
    <property type="project" value="UniProtKB-KW"/>
</dbReference>